<gene>
    <name evidence="2" type="ORF">MNBD_ALPHA12-59</name>
</gene>
<evidence type="ECO:0000313" key="2">
    <source>
        <dbReference type="EMBL" id="VAW21808.1"/>
    </source>
</evidence>
<protein>
    <submittedName>
        <fullName evidence="2">Acetyltransferase, GNAT family</fullName>
    </submittedName>
</protein>
<dbReference type="PROSITE" id="PS51186">
    <property type="entry name" value="GNAT"/>
    <property type="match status" value="1"/>
</dbReference>
<dbReference type="EMBL" id="UOEO01000185">
    <property type="protein sequence ID" value="VAW21808.1"/>
    <property type="molecule type" value="Genomic_DNA"/>
</dbReference>
<dbReference type="InterPro" id="IPR016181">
    <property type="entry name" value="Acyl_CoA_acyltransferase"/>
</dbReference>
<dbReference type="SUPFAM" id="SSF55729">
    <property type="entry name" value="Acyl-CoA N-acyltransferases (Nat)"/>
    <property type="match status" value="1"/>
</dbReference>
<dbReference type="InterPro" id="IPR000182">
    <property type="entry name" value="GNAT_dom"/>
</dbReference>
<dbReference type="Pfam" id="PF00583">
    <property type="entry name" value="Acetyltransf_1"/>
    <property type="match status" value="1"/>
</dbReference>
<sequence length="141" mass="15895">MSALLQEIFAHWNSERPSDAGHVLKFYIEHPDKIQCFVAEDENGSIIGFQSLKLARKNNSYGVCPDWGIIGTYVAGRYERHGIGKKLFASTREAAQMFGLRKIDATIGKDNESGLGYYDAMGFQTYRTTPNAICKYYKIPD</sequence>
<accession>A0A3B0TUZ9</accession>
<dbReference type="CDD" id="cd04301">
    <property type="entry name" value="NAT_SF"/>
    <property type="match status" value="1"/>
</dbReference>
<keyword evidence="2" id="KW-0808">Transferase</keyword>
<feature type="domain" description="N-acetyltransferase" evidence="1">
    <location>
        <begin position="1"/>
        <end position="140"/>
    </location>
</feature>
<evidence type="ECO:0000259" key="1">
    <source>
        <dbReference type="PROSITE" id="PS51186"/>
    </source>
</evidence>
<proteinExistence type="predicted"/>
<reference evidence="2" key="1">
    <citation type="submission" date="2018-06" db="EMBL/GenBank/DDBJ databases">
        <authorList>
            <person name="Zhirakovskaya E."/>
        </authorList>
    </citation>
    <scope>NUCLEOTIDE SEQUENCE</scope>
</reference>
<dbReference type="GO" id="GO:0016747">
    <property type="term" value="F:acyltransferase activity, transferring groups other than amino-acyl groups"/>
    <property type="evidence" value="ECO:0007669"/>
    <property type="project" value="InterPro"/>
</dbReference>
<dbReference type="Gene3D" id="3.40.630.30">
    <property type="match status" value="1"/>
</dbReference>
<dbReference type="AlphaFoldDB" id="A0A3B0TUZ9"/>
<name>A0A3B0TUZ9_9ZZZZ</name>
<organism evidence="2">
    <name type="scientific">hydrothermal vent metagenome</name>
    <dbReference type="NCBI Taxonomy" id="652676"/>
    <lineage>
        <taxon>unclassified sequences</taxon>
        <taxon>metagenomes</taxon>
        <taxon>ecological metagenomes</taxon>
    </lineage>
</organism>